<dbReference type="Gene3D" id="3.40.50.2300">
    <property type="match status" value="1"/>
</dbReference>
<dbReference type="PROSITE" id="PS50110">
    <property type="entry name" value="RESPONSE_REGULATORY"/>
    <property type="match status" value="1"/>
</dbReference>
<feature type="domain" description="HTH luxR-type" evidence="4">
    <location>
        <begin position="135"/>
        <end position="200"/>
    </location>
</feature>
<keyword evidence="2" id="KW-0238">DNA-binding</keyword>
<keyword evidence="1 3" id="KW-0597">Phosphoprotein</keyword>
<dbReference type="SMART" id="SM00421">
    <property type="entry name" value="HTH_LUXR"/>
    <property type="match status" value="1"/>
</dbReference>
<dbReference type="Proteomes" id="UP000182427">
    <property type="component" value="Chromosome I"/>
</dbReference>
<name>A0A1G7GZN8_9BACT</name>
<evidence type="ECO:0000313" key="7">
    <source>
        <dbReference type="Proteomes" id="UP000182427"/>
    </source>
</evidence>
<organism evidence="6 7">
    <name type="scientific">Terriglobus roseus</name>
    <dbReference type="NCBI Taxonomy" id="392734"/>
    <lineage>
        <taxon>Bacteria</taxon>
        <taxon>Pseudomonadati</taxon>
        <taxon>Acidobacteriota</taxon>
        <taxon>Terriglobia</taxon>
        <taxon>Terriglobales</taxon>
        <taxon>Acidobacteriaceae</taxon>
        <taxon>Terriglobus</taxon>
    </lineage>
</organism>
<evidence type="ECO:0000256" key="3">
    <source>
        <dbReference type="PROSITE-ProRule" id="PRU00169"/>
    </source>
</evidence>
<evidence type="ECO:0000259" key="5">
    <source>
        <dbReference type="PROSITE" id="PS50110"/>
    </source>
</evidence>
<evidence type="ECO:0000259" key="4">
    <source>
        <dbReference type="PROSITE" id="PS50043"/>
    </source>
</evidence>
<evidence type="ECO:0000256" key="1">
    <source>
        <dbReference type="ARBA" id="ARBA00022553"/>
    </source>
</evidence>
<dbReference type="SMART" id="SM00448">
    <property type="entry name" value="REC"/>
    <property type="match status" value="1"/>
</dbReference>
<dbReference type="CDD" id="cd06170">
    <property type="entry name" value="LuxR_C_like"/>
    <property type="match status" value="1"/>
</dbReference>
<accession>A0A1G7GZN8</accession>
<dbReference type="InterPro" id="IPR058245">
    <property type="entry name" value="NreC/VraR/RcsB-like_REC"/>
</dbReference>
<dbReference type="GO" id="GO:0003677">
    <property type="term" value="F:DNA binding"/>
    <property type="evidence" value="ECO:0007669"/>
    <property type="project" value="UniProtKB-KW"/>
</dbReference>
<dbReference type="InterPro" id="IPR001789">
    <property type="entry name" value="Sig_transdc_resp-reg_receiver"/>
</dbReference>
<feature type="modified residue" description="4-aspartylphosphate" evidence="3">
    <location>
        <position position="54"/>
    </location>
</feature>
<gene>
    <name evidence="6" type="ORF">SAMN05444167_0859</name>
</gene>
<dbReference type="CDD" id="cd17535">
    <property type="entry name" value="REC_NarL-like"/>
    <property type="match status" value="1"/>
</dbReference>
<dbReference type="EMBL" id="LT629690">
    <property type="protein sequence ID" value="SDE93597.1"/>
    <property type="molecule type" value="Genomic_DNA"/>
</dbReference>
<dbReference type="PANTHER" id="PTHR45566">
    <property type="entry name" value="HTH-TYPE TRANSCRIPTIONAL REGULATOR YHJB-RELATED"/>
    <property type="match status" value="1"/>
</dbReference>
<feature type="domain" description="Response regulatory" evidence="5">
    <location>
        <begin position="3"/>
        <end position="119"/>
    </location>
</feature>
<dbReference type="Pfam" id="PF00072">
    <property type="entry name" value="Response_reg"/>
    <property type="match status" value="1"/>
</dbReference>
<dbReference type="RefSeq" id="WP_083344066.1">
    <property type="nucleotide sequence ID" value="NZ_LT629690.1"/>
</dbReference>
<dbReference type="SUPFAM" id="SSF46894">
    <property type="entry name" value="C-terminal effector domain of the bipartite response regulators"/>
    <property type="match status" value="1"/>
</dbReference>
<reference evidence="6 7" key="1">
    <citation type="submission" date="2016-10" db="EMBL/GenBank/DDBJ databases">
        <authorList>
            <person name="de Groot N.N."/>
        </authorList>
    </citation>
    <scope>NUCLEOTIDE SEQUENCE [LARGE SCALE GENOMIC DNA]</scope>
    <source>
        <strain evidence="6 7">GAS232</strain>
    </source>
</reference>
<evidence type="ECO:0000256" key="2">
    <source>
        <dbReference type="ARBA" id="ARBA00023125"/>
    </source>
</evidence>
<dbReference type="InterPro" id="IPR000792">
    <property type="entry name" value="Tscrpt_reg_LuxR_C"/>
</dbReference>
<evidence type="ECO:0000313" key="6">
    <source>
        <dbReference type="EMBL" id="SDE93597.1"/>
    </source>
</evidence>
<dbReference type="GO" id="GO:0000160">
    <property type="term" value="P:phosphorelay signal transduction system"/>
    <property type="evidence" value="ECO:0007669"/>
    <property type="project" value="InterPro"/>
</dbReference>
<dbReference type="PANTHER" id="PTHR45566:SF2">
    <property type="entry name" value="NARL SUBFAMILY"/>
    <property type="match status" value="1"/>
</dbReference>
<dbReference type="Pfam" id="PF00196">
    <property type="entry name" value="GerE"/>
    <property type="match status" value="1"/>
</dbReference>
<dbReference type="InterPro" id="IPR051015">
    <property type="entry name" value="EvgA-like"/>
</dbReference>
<dbReference type="PRINTS" id="PR00038">
    <property type="entry name" value="HTHLUXR"/>
</dbReference>
<sequence length="203" mass="22216">MIRVLAVDDHPLLRAGVIASINAQADMTVVGEAATGEEAIQQFRNHRPDVTVMDLRLPGKSGIEAITEIRAEFPRARMIVLTTYAGDVQALRAFQAGASGYLLKNMLRTELIDTIRSVHAGMKRVPADIAAMMAEHAGEDILSDREVEILRHVSAGKANKMIAYDLNLSEHTVKGHLKNILGKLNANDRTHAVTIAMSRGFFH</sequence>
<keyword evidence="7" id="KW-1185">Reference proteome</keyword>
<dbReference type="InterPro" id="IPR011006">
    <property type="entry name" value="CheY-like_superfamily"/>
</dbReference>
<dbReference type="AlphaFoldDB" id="A0A1G7GZN8"/>
<dbReference type="PROSITE" id="PS50043">
    <property type="entry name" value="HTH_LUXR_2"/>
    <property type="match status" value="1"/>
</dbReference>
<dbReference type="SUPFAM" id="SSF52172">
    <property type="entry name" value="CheY-like"/>
    <property type="match status" value="1"/>
</dbReference>
<protein>
    <submittedName>
        <fullName evidence="6">Two component transcriptional regulator, LuxR family</fullName>
    </submittedName>
</protein>
<dbReference type="OrthoDB" id="9796655at2"/>
<proteinExistence type="predicted"/>
<dbReference type="GO" id="GO:0006355">
    <property type="term" value="P:regulation of DNA-templated transcription"/>
    <property type="evidence" value="ECO:0007669"/>
    <property type="project" value="InterPro"/>
</dbReference>
<dbReference type="InterPro" id="IPR016032">
    <property type="entry name" value="Sig_transdc_resp-reg_C-effctor"/>
</dbReference>
<dbReference type="PROSITE" id="PS00622">
    <property type="entry name" value="HTH_LUXR_1"/>
    <property type="match status" value="1"/>
</dbReference>